<dbReference type="Proteomes" id="UP001050808">
    <property type="component" value="Unassembled WGS sequence"/>
</dbReference>
<evidence type="ECO:0000313" key="3">
    <source>
        <dbReference type="Proteomes" id="UP001050808"/>
    </source>
</evidence>
<protein>
    <submittedName>
        <fullName evidence="2">Uncharacterized protein</fullName>
    </submittedName>
</protein>
<feature type="region of interest" description="Disordered" evidence="1">
    <location>
        <begin position="19"/>
        <end position="59"/>
    </location>
</feature>
<keyword evidence="3" id="KW-1185">Reference proteome</keyword>
<name>A0ABQ3QJ94_9ACTN</name>
<evidence type="ECO:0000256" key="1">
    <source>
        <dbReference type="SAM" id="MobiDB-lite"/>
    </source>
</evidence>
<evidence type="ECO:0000313" key="2">
    <source>
        <dbReference type="EMBL" id="GHI37345.1"/>
    </source>
</evidence>
<reference evidence="2" key="1">
    <citation type="submission" date="2024-05" db="EMBL/GenBank/DDBJ databases">
        <title>Whole genome shotgun sequence of Streptomyces violascens NBRC 12920.</title>
        <authorList>
            <person name="Komaki H."/>
            <person name="Tamura T."/>
        </authorList>
    </citation>
    <scope>NUCLEOTIDE SEQUENCE</scope>
    <source>
        <strain evidence="2">NBRC 12920</strain>
    </source>
</reference>
<gene>
    <name evidence="2" type="ORF">Sviol_17530</name>
</gene>
<accession>A0ABQ3QJ94</accession>
<dbReference type="EMBL" id="BNDY01000002">
    <property type="protein sequence ID" value="GHI37345.1"/>
    <property type="molecule type" value="Genomic_DNA"/>
</dbReference>
<proteinExistence type="predicted"/>
<organism evidence="2 3">
    <name type="scientific">Streptomyces violascens</name>
    <dbReference type="NCBI Taxonomy" id="67381"/>
    <lineage>
        <taxon>Bacteria</taxon>
        <taxon>Bacillati</taxon>
        <taxon>Actinomycetota</taxon>
        <taxon>Actinomycetes</taxon>
        <taxon>Kitasatosporales</taxon>
        <taxon>Streptomycetaceae</taxon>
        <taxon>Streptomyces</taxon>
    </lineage>
</organism>
<sequence length="114" mass="12044">MIRGLVSITKALTRAPNGRWPPGLGVKMTPAGRDSTAVTHTPDREIPSKSPVIPDVPGREGPVKTCAYHATLDVARTPPSPGVGSCWGWFAGRRISLLPATLEVSVSTCSQSKK</sequence>
<comment type="caution">
    <text evidence="2">The sequence shown here is derived from an EMBL/GenBank/DDBJ whole genome shotgun (WGS) entry which is preliminary data.</text>
</comment>